<dbReference type="WBParaSite" id="EVEC_0000179301-mRNA-1">
    <property type="protein sequence ID" value="EVEC_0000179301-mRNA-1"/>
    <property type="gene ID" value="EVEC_0000179301"/>
</dbReference>
<reference evidence="5" key="1">
    <citation type="submission" date="2017-02" db="UniProtKB">
        <authorList>
            <consortium name="WormBaseParasite"/>
        </authorList>
    </citation>
    <scope>IDENTIFICATION</scope>
</reference>
<organism evidence="5">
    <name type="scientific">Enterobius vermicularis</name>
    <name type="common">Human pinworm</name>
    <dbReference type="NCBI Taxonomy" id="51028"/>
    <lineage>
        <taxon>Eukaryota</taxon>
        <taxon>Metazoa</taxon>
        <taxon>Ecdysozoa</taxon>
        <taxon>Nematoda</taxon>
        <taxon>Chromadorea</taxon>
        <taxon>Rhabditida</taxon>
        <taxon>Spirurina</taxon>
        <taxon>Oxyuridomorpha</taxon>
        <taxon>Oxyuroidea</taxon>
        <taxon>Oxyuridae</taxon>
        <taxon>Enterobius</taxon>
    </lineage>
</organism>
<dbReference type="SUPFAM" id="SSF81321">
    <property type="entry name" value="Family A G protein-coupled receptor-like"/>
    <property type="match status" value="1"/>
</dbReference>
<reference evidence="3 4" key="2">
    <citation type="submission" date="2018-10" db="EMBL/GenBank/DDBJ databases">
        <authorList>
            <consortium name="Pathogen Informatics"/>
        </authorList>
    </citation>
    <scope>NUCLEOTIDE SEQUENCE [LARGE SCALE GENOMIC DNA]</scope>
</reference>
<accession>A0A0N4UWD7</accession>
<dbReference type="OrthoDB" id="5870282at2759"/>
<feature type="transmembrane region" description="Helical" evidence="2">
    <location>
        <begin position="206"/>
        <end position="227"/>
    </location>
</feature>
<gene>
    <name evidence="3" type="ORF">EVEC_LOCUS1501</name>
</gene>
<sequence length="468" mass="53105">MNAESKLPQITIETRLALQHYGITAVKLQKQLNPYLNQLRCIGNTANYQLEGFYRRVEHIEVHTNGSAISAPKENTDVTDSGVTEDTNDSPENLDSEEADEVSDEDVLEQQHCEQMQNVVAYKQVFEWSHIGVLMGGPDPALAIAESMNTHLFAKNQFIKHLLQESLYSLAQNGSLLGLINLLVLVLVVIRRSMIGKPIHLSKRCVVIVFGLFWLFLFSSHIAFSLLQLTAITNIDEIFQWIEDTDIWTCQSLENPVSSYEDIGSKCDNVAPFYTFGAYLLRGHTIFTLTLLGISLAIFLITLCCHSTIRKQQELIDNNGLRDQAPHKRRELLFNTLILSITVYFVSVLGQSFIELAVLWLRDRERVARLALWYQVAQIAAFADPLLNPILVTLRTPLLQRKLKHYINYWIATTLLICCPWRKQTHKKNRGVKRSLSATANADSSVSQRTVPSEDFTLKVLVFFANEV</sequence>
<feature type="compositionally biased region" description="Acidic residues" evidence="1">
    <location>
        <begin position="86"/>
        <end position="101"/>
    </location>
</feature>
<evidence type="ECO:0000256" key="1">
    <source>
        <dbReference type="SAM" id="MobiDB-lite"/>
    </source>
</evidence>
<keyword evidence="4" id="KW-1185">Reference proteome</keyword>
<dbReference type="Gene3D" id="1.20.1070.10">
    <property type="entry name" value="Rhodopsin 7-helix transmembrane proteins"/>
    <property type="match status" value="1"/>
</dbReference>
<evidence type="ECO:0000313" key="4">
    <source>
        <dbReference type="Proteomes" id="UP000274131"/>
    </source>
</evidence>
<dbReference type="AlphaFoldDB" id="A0A0N4UWD7"/>
<keyword evidence="2" id="KW-0472">Membrane</keyword>
<name>A0A0N4UWD7_ENTVE</name>
<evidence type="ECO:0000256" key="2">
    <source>
        <dbReference type="SAM" id="Phobius"/>
    </source>
</evidence>
<dbReference type="EMBL" id="UXUI01007219">
    <property type="protein sequence ID" value="VDD86358.1"/>
    <property type="molecule type" value="Genomic_DNA"/>
</dbReference>
<keyword evidence="2" id="KW-0812">Transmembrane</keyword>
<feature type="transmembrane region" description="Helical" evidence="2">
    <location>
        <begin position="286"/>
        <end position="305"/>
    </location>
</feature>
<feature type="transmembrane region" description="Helical" evidence="2">
    <location>
        <begin position="332"/>
        <end position="360"/>
    </location>
</feature>
<protein>
    <submittedName>
        <fullName evidence="5">G_PROTEIN_RECEP_F1_2 domain-containing protein</fullName>
    </submittedName>
</protein>
<proteinExistence type="predicted"/>
<keyword evidence="2" id="KW-1133">Transmembrane helix</keyword>
<dbReference type="Proteomes" id="UP000274131">
    <property type="component" value="Unassembled WGS sequence"/>
</dbReference>
<feature type="transmembrane region" description="Helical" evidence="2">
    <location>
        <begin position="176"/>
        <end position="194"/>
    </location>
</feature>
<feature type="region of interest" description="Disordered" evidence="1">
    <location>
        <begin position="65"/>
        <end position="101"/>
    </location>
</feature>
<evidence type="ECO:0000313" key="5">
    <source>
        <dbReference type="WBParaSite" id="EVEC_0000179301-mRNA-1"/>
    </source>
</evidence>
<evidence type="ECO:0000313" key="3">
    <source>
        <dbReference type="EMBL" id="VDD86358.1"/>
    </source>
</evidence>